<feature type="compositionally biased region" description="Polar residues" evidence="1">
    <location>
        <begin position="1"/>
        <end position="23"/>
    </location>
</feature>
<feature type="region of interest" description="Disordered" evidence="1">
    <location>
        <begin position="1"/>
        <end position="49"/>
    </location>
</feature>
<evidence type="ECO:0000313" key="3">
    <source>
        <dbReference type="Proteomes" id="UP000009169"/>
    </source>
</evidence>
<proteinExistence type="predicted"/>
<feature type="compositionally biased region" description="Basic residues" evidence="1">
    <location>
        <begin position="28"/>
        <end position="42"/>
    </location>
</feature>
<name>F2PSX8_TRIEC</name>
<sequence length="99" mass="10991">MNGSTSLEGERGTTNQTFQPPSTERQKRAPNKKKPTPNKRNRGGGETTLILQLQANMRWGRVRYFPPGCYTSHGKGEKDAGRNGFSRVRFVPGQDPSVS</sequence>
<dbReference type="AlphaFoldDB" id="F2PSX8"/>
<dbReference type="EMBL" id="DS995736">
    <property type="protein sequence ID" value="EGE04996.1"/>
    <property type="molecule type" value="Genomic_DNA"/>
</dbReference>
<organism evidence="2 3">
    <name type="scientific">Trichophyton equinum (strain ATCC MYA-4606 / CBS 127.97)</name>
    <name type="common">Horse ringworm fungus</name>
    <dbReference type="NCBI Taxonomy" id="559882"/>
    <lineage>
        <taxon>Eukaryota</taxon>
        <taxon>Fungi</taxon>
        <taxon>Dikarya</taxon>
        <taxon>Ascomycota</taxon>
        <taxon>Pezizomycotina</taxon>
        <taxon>Eurotiomycetes</taxon>
        <taxon>Eurotiomycetidae</taxon>
        <taxon>Onygenales</taxon>
        <taxon>Arthrodermataceae</taxon>
        <taxon>Trichophyton</taxon>
    </lineage>
</organism>
<evidence type="ECO:0000256" key="1">
    <source>
        <dbReference type="SAM" id="MobiDB-lite"/>
    </source>
</evidence>
<feature type="region of interest" description="Disordered" evidence="1">
    <location>
        <begin position="69"/>
        <end position="99"/>
    </location>
</feature>
<dbReference type="HOGENOM" id="CLU_2322016_0_0_1"/>
<reference evidence="3" key="1">
    <citation type="journal article" date="2012" name="MBio">
        <title>Comparative genome analysis of Trichophyton rubrum and related dermatophytes reveals candidate genes involved in infection.</title>
        <authorList>
            <person name="Martinez D.A."/>
            <person name="Oliver B.G."/>
            <person name="Graeser Y."/>
            <person name="Goldberg J.M."/>
            <person name="Li W."/>
            <person name="Martinez-Rossi N.M."/>
            <person name="Monod M."/>
            <person name="Shelest E."/>
            <person name="Barton R.C."/>
            <person name="Birch E."/>
            <person name="Brakhage A.A."/>
            <person name="Chen Z."/>
            <person name="Gurr S.J."/>
            <person name="Heiman D."/>
            <person name="Heitman J."/>
            <person name="Kosti I."/>
            <person name="Rossi A."/>
            <person name="Saif S."/>
            <person name="Samalova M."/>
            <person name="Saunders C.W."/>
            <person name="Shea T."/>
            <person name="Summerbell R.C."/>
            <person name="Xu J."/>
            <person name="Young S."/>
            <person name="Zeng Q."/>
            <person name="Birren B.W."/>
            <person name="Cuomo C.A."/>
            <person name="White T.C."/>
        </authorList>
    </citation>
    <scope>NUCLEOTIDE SEQUENCE [LARGE SCALE GENOMIC DNA]</scope>
    <source>
        <strain evidence="3">ATCC MYA-4606 / CBS 127.97</strain>
    </source>
</reference>
<protein>
    <submittedName>
        <fullName evidence="2">Uncharacterized protein</fullName>
    </submittedName>
</protein>
<gene>
    <name evidence="2" type="ORF">TEQG_03840</name>
</gene>
<dbReference type="Proteomes" id="UP000009169">
    <property type="component" value="Unassembled WGS sequence"/>
</dbReference>
<dbReference type="VEuPathDB" id="FungiDB:TEQG_03840"/>
<accession>F2PSX8</accession>
<keyword evidence="3" id="KW-1185">Reference proteome</keyword>
<evidence type="ECO:0000313" key="2">
    <source>
        <dbReference type="EMBL" id="EGE04996.1"/>
    </source>
</evidence>